<dbReference type="PANTHER" id="PTHR35796">
    <property type="entry name" value="HYPOTHETICAL CYTOSOLIC PROTEIN"/>
    <property type="match status" value="1"/>
</dbReference>
<protein>
    <recommendedName>
        <fullName evidence="5">M96 mating-specific protein family</fullName>
    </recommendedName>
</protein>
<evidence type="ECO:0000313" key="2">
    <source>
        <dbReference type="EMBL" id="KAF4028056.1"/>
    </source>
</evidence>
<accession>A0A833WHZ7</accession>
<organism evidence="2 4">
    <name type="scientific">Phytophthora infestans</name>
    <name type="common">Potato late blight agent</name>
    <name type="synonym">Botrytis infestans</name>
    <dbReference type="NCBI Taxonomy" id="4787"/>
    <lineage>
        <taxon>Eukaryota</taxon>
        <taxon>Sar</taxon>
        <taxon>Stramenopiles</taxon>
        <taxon>Oomycota</taxon>
        <taxon>Peronosporomycetes</taxon>
        <taxon>Peronosporales</taxon>
        <taxon>Peronosporaceae</taxon>
        <taxon>Phytophthora</taxon>
    </lineage>
</organism>
<evidence type="ECO:0000313" key="4">
    <source>
        <dbReference type="Proteomes" id="UP000602510"/>
    </source>
</evidence>
<dbReference type="Proteomes" id="UP000602510">
    <property type="component" value="Unassembled WGS sequence"/>
</dbReference>
<evidence type="ECO:0008006" key="5">
    <source>
        <dbReference type="Google" id="ProtNLM"/>
    </source>
</evidence>
<proteinExistence type="predicted"/>
<keyword evidence="1" id="KW-0175">Coiled coil</keyword>
<name>A0A833WHZ7_PHYIN</name>
<evidence type="ECO:0000256" key="1">
    <source>
        <dbReference type="SAM" id="Coils"/>
    </source>
</evidence>
<keyword evidence="4" id="KW-1185">Reference proteome</keyword>
<dbReference type="PANTHER" id="PTHR35796:SF3">
    <property type="entry name" value="BHLH DOMAIN-CONTAINING PROTEIN"/>
    <property type="match status" value="1"/>
</dbReference>
<evidence type="ECO:0000313" key="3">
    <source>
        <dbReference type="EMBL" id="KAF4132409.1"/>
    </source>
</evidence>
<gene>
    <name evidence="2" type="ORF">GN244_ATG20287</name>
    <name evidence="3" type="ORF">GN958_ATG18379</name>
</gene>
<feature type="coiled-coil region" evidence="1">
    <location>
        <begin position="147"/>
        <end position="185"/>
    </location>
</feature>
<comment type="caution">
    <text evidence="2">The sequence shown here is derived from an EMBL/GenBank/DDBJ whole genome shotgun (WGS) entry which is preliminary data.</text>
</comment>
<dbReference type="EMBL" id="JAACNO010002550">
    <property type="protein sequence ID" value="KAF4132409.1"/>
    <property type="molecule type" value="Genomic_DNA"/>
</dbReference>
<dbReference type="AlphaFoldDB" id="A0A833WHZ7"/>
<sequence length="435" mass="49460">MQVAPRQDAADFNDFLAFVDEFAIAECAPPSPKSSWLDGLEDLFKETSPQQKFLASSTDVRNEVRPAKSDISLSLTTARDTKKSPGRPRVSRKEELEYLRLKVTEMENKLHELKEKPHSASPHPMTINNQQLSMEVDNSIALWKTMAERQKAQREQVEVENAKLREKLKTQVRMAKNLKRILSKRTRGEDQVSKAPKRTKPLLRGVNSSASVFDEMLQYLDKLYVQTDKRIANSPLASMERPVVRKRDVKATDVAGMFLEFQDSKLWPFDLHTVSTATWRFLTETGREFSNYVEEHVEMRGNTMLRKFGVEFEHGNNVAVLFGRQVTRRYVSSDRVVLVRHTIIDEIQLPGTQTSGLTFRESGRIVMRNAPALGTGLATVTQGYSTMTPDVDLNAQWEIGTLTDFVLQSREDIEVGNDTIIENLLLEEAAKQTIS</sequence>
<dbReference type="EMBL" id="WSZM01001167">
    <property type="protein sequence ID" value="KAF4028056.1"/>
    <property type="molecule type" value="Genomic_DNA"/>
</dbReference>
<reference evidence="2" key="1">
    <citation type="submission" date="2020-04" db="EMBL/GenBank/DDBJ databases">
        <title>Hybrid Assembly of Korean Phytophthora infestans isolates.</title>
        <authorList>
            <person name="Prokchorchik M."/>
            <person name="Lee Y."/>
            <person name="Seo J."/>
            <person name="Cho J.-H."/>
            <person name="Park Y.-E."/>
            <person name="Jang D.-C."/>
            <person name="Im J.-S."/>
            <person name="Choi J.-G."/>
            <person name="Park H.-J."/>
            <person name="Lee G.-B."/>
            <person name="Lee Y.-G."/>
            <person name="Hong S.-Y."/>
            <person name="Cho K."/>
            <person name="Sohn K.H."/>
        </authorList>
    </citation>
    <scope>NUCLEOTIDE SEQUENCE</scope>
    <source>
        <strain evidence="2">KR_1_A1</strain>
        <strain evidence="3">KR_2_A2</strain>
    </source>
</reference>
<dbReference type="Proteomes" id="UP000704712">
    <property type="component" value="Unassembled WGS sequence"/>
</dbReference>